<protein>
    <submittedName>
        <fullName evidence="1">Uncharacterized protein</fullName>
    </submittedName>
</protein>
<evidence type="ECO:0000313" key="2">
    <source>
        <dbReference type="Proteomes" id="UP001178507"/>
    </source>
</evidence>
<accession>A0AA36NKA4</accession>
<sequence length="153" mass="17031">MNARSNSTSSLTQPRRKRFVPLNDPNAFAKGWAVHPVARTGARHAIGREGLTGKGDRRTWVDAVMRSKIWVPGPGAHATERTFVGEGNEFDAKKCAEEARPDYSFGKAVWEPSLSQAEVKPKRNSFRHPKFDPWFTPGPGAYTAFTTFDGRTQ</sequence>
<name>A0AA36NKA4_9DINO</name>
<organism evidence="1 2">
    <name type="scientific">Effrenium voratum</name>
    <dbReference type="NCBI Taxonomy" id="2562239"/>
    <lineage>
        <taxon>Eukaryota</taxon>
        <taxon>Sar</taxon>
        <taxon>Alveolata</taxon>
        <taxon>Dinophyceae</taxon>
        <taxon>Suessiales</taxon>
        <taxon>Symbiodiniaceae</taxon>
        <taxon>Effrenium</taxon>
    </lineage>
</organism>
<dbReference type="Pfam" id="PF07004">
    <property type="entry name" value="SHIPPO-rpt"/>
    <property type="match status" value="1"/>
</dbReference>
<dbReference type="Proteomes" id="UP001178507">
    <property type="component" value="Unassembled WGS sequence"/>
</dbReference>
<dbReference type="EMBL" id="CAUJNA010003827">
    <property type="protein sequence ID" value="CAJ1410569.1"/>
    <property type="molecule type" value="Genomic_DNA"/>
</dbReference>
<evidence type="ECO:0000313" key="1">
    <source>
        <dbReference type="EMBL" id="CAJ1410569.1"/>
    </source>
</evidence>
<comment type="caution">
    <text evidence="1">The sequence shown here is derived from an EMBL/GenBank/DDBJ whole genome shotgun (WGS) entry which is preliminary data.</text>
</comment>
<gene>
    <name evidence="1" type="ORF">EVOR1521_LOCUS31370</name>
</gene>
<keyword evidence="2" id="KW-1185">Reference proteome</keyword>
<proteinExistence type="predicted"/>
<dbReference type="AlphaFoldDB" id="A0AA36NKA4"/>
<reference evidence="1" key="1">
    <citation type="submission" date="2023-08" db="EMBL/GenBank/DDBJ databases">
        <authorList>
            <person name="Chen Y."/>
            <person name="Shah S."/>
            <person name="Dougan E. K."/>
            <person name="Thang M."/>
            <person name="Chan C."/>
        </authorList>
    </citation>
    <scope>NUCLEOTIDE SEQUENCE</scope>
</reference>
<dbReference type="InterPro" id="IPR010736">
    <property type="entry name" value="SHIPPO-rpt"/>
</dbReference>